<dbReference type="EMBL" id="JBHUMQ010000001">
    <property type="protein sequence ID" value="MFD2692068.1"/>
    <property type="molecule type" value="Genomic_DNA"/>
</dbReference>
<gene>
    <name evidence="2" type="ORF">ACFSUE_00195</name>
</gene>
<keyword evidence="1" id="KW-0472">Membrane</keyword>
<dbReference type="Pfam" id="PF05975">
    <property type="entry name" value="EcsB"/>
    <property type="match status" value="1"/>
</dbReference>
<feature type="transmembrane region" description="Helical" evidence="1">
    <location>
        <begin position="378"/>
        <end position="397"/>
    </location>
</feature>
<evidence type="ECO:0000313" key="3">
    <source>
        <dbReference type="Proteomes" id="UP001597399"/>
    </source>
</evidence>
<feature type="transmembrane region" description="Helical" evidence="1">
    <location>
        <begin position="21"/>
        <end position="46"/>
    </location>
</feature>
<dbReference type="InterPro" id="IPR010288">
    <property type="entry name" value="EcsB_ABC"/>
</dbReference>
<dbReference type="Proteomes" id="UP001597399">
    <property type="component" value="Unassembled WGS sequence"/>
</dbReference>
<keyword evidence="1" id="KW-0812">Transmembrane</keyword>
<keyword evidence="3" id="KW-1185">Reference proteome</keyword>
<organism evidence="2 3">
    <name type="scientific">Sporolactobacillus shoreicorticis</name>
    <dbReference type="NCBI Taxonomy" id="1923877"/>
    <lineage>
        <taxon>Bacteria</taxon>
        <taxon>Bacillati</taxon>
        <taxon>Bacillota</taxon>
        <taxon>Bacilli</taxon>
        <taxon>Bacillales</taxon>
        <taxon>Sporolactobacillaceae</taxon>
        <taxon>Sporolactobacillus</taxon>
    </lineage>
</organism>
<comment type="caution">
    <text evidence="2">The sequence shown here is derived from an EMBL/GenBank/DDBJ whole genome shotgun (WGS) entry which is preliminary data.</text>
</comment>
<feature type="transmembrane region" description="Helical" evidence="1">
    <location>
        <begin position="165"/>
        <end position="182"/>
    </location>
</feature>
<keyword evidence="1" id="KW-1133">Transmembrane helix</keyword>
<feature type="transmembrane region" description="Helical" evidence="1">
    <location>
        <begin position="188"/>
        <end position="206"/>
    </location>
</feature>
<evidence type="ECO:0000256" key="1">
    <source>
        <dbReference type="SAM" id="Phobius"/>
    </source>
</evidence>
<feature type="transmembrane region" description="Helical" evidence="1">
    <location>
        <begin position="287"/>
        <end position="317"/>
    </location>
</feature>
<dbReference type="RefSeq" id="WP_253059083.1">
    <property type="nucleotide sequence ID" value="NZ_JAMXWM010000003.1"/>
</dbReference>
<protein>
    <submittedName>
        <fullName evidence="2">ABC transporter permease</fullName>
    </submittedName>
</protein>
<evidence type="ECO:0000313" key="2">
    <source>
        <dbReference type="EMBL" id="MFD2692068.1"/>
    </source>
</evidence>
<name>A0ABW5RY48_9BACL</name>
<sequence length="406" mass="47124">MDEMNRLWKKRCRDNFQMQLRYWNLIGRNSGLMFFIYAMILIGGFYYKKWLDLLPDHFPGTLLVSILLTFVCAHAPIRTFIRRADLVFLLPAESELDDYFRRSRWYSFMIQSVTLLGVWIISMPLYSHESGYGGSSFLLGAVVLLAAKAWAIDCSWQEQFIEDTMPLRFLRTVLTFCLFYFVLSRQPLYVIGACVAIMLLTLFFLFRRQASGGLLHWNSICDSDNRQAMTFLRFANLFTDVPRLRRRTRPRRILSGLFPVQHFEEKEVFKQLFIKTFLRSDEYLGMYVRLTVIGALLGFFLNVGWFSVFIVVSVLYLTGLQLLPIWSHPFPQALAGLYPISKRLKNDPFVQMIARFLVGQAAVLSIAAGAGARSFIDFLLFLCTGFAVSLIFAYVFTKRRIRQPAE</sequence>
<feature type="transmembrane region" description="Helical" evidence="1">
    <location>
        <begin position="105"/>
        <end position="126"/>
    </location>
</feature>
<accession>A0ABW5RY48</accession>
<feature type="transmembrane region" description="Helical" evidence="1">
    <location>
        <begin position="58"/>
        <end position="77"/>
    </location>
</feature>
<proteinExistence type="predicted"/>
<reference evidence="3" key="1">
    <citation type="journal article" date="2019" name="Int. J. Syst. Evol. Microbiol.">
        <title>The Global Catalogue of Microorganisms (GCM) 10K type strain sequencing project: providing services to taxonomists for standard genome sequencing and annotation.</title>
        <authorList>
            <consortium name="The Broad Institute Genomics Platform"/>
            <consortium name="The Broad Institute Genome Sequencing Center for Infectious Disease"/>
            <person name="Wu L."/>
            <person name="Ma J."/>
        </authorList>
    </citation>
    <scope>NUCLEOTIDE SEQUENCE [LARGE SCALE GENOMIC DNA]</scope>
    <source>
        <strain evidence="3">TISTR 2466</strain>
    </source>
</reference>
<dbReference type="PIRSF" id="PIRSF037259">
    <property type="entry name" value="EcsB_ABC"/>
    <property type="match status" value="1"/>
</dbReference>
<feature type="transmembrane region" description="Helical" evidence="1">
    <location>
        <begin position="132"/>
        <end position="153"/>
    </location>
</feature>